<evidence type="ECO:0000256" key="1">
    <source>
        <dbReference type="SAM" id="SignalP"/>
    </source>
</evidence>
<feature type="signal peptide" evidence="1">
    <location>
        <begin position="1"/>
        <end position="23"/>
    </location>
</feature>
<gene>
    <name evidence="2" type="ORF">AN1_LOCUS18603</name>
</gene>
<protein>
    <submittedName>
        <fullName evidence="2">Uncharacterized protein</fullName>
    </submittedName>
</protein>
<keyword evidence="1" id="KW-0732">Signal</keyword>
<accession>A0A654FR50</accession>
<feature type="chain" id="PRO_5024955988" evidence="1">
    <location>
        <begin position="24"/>
        <end position="123"/>
    </location>
</feature>
<dbReference type="AlphaFoldDB" id="A0A654FR50"/>
<evidence type="ECO:0000313" key="3">
    <source>
        <dbReference type="Proteomes" id="UP000426265"/>
    </source>
</evidence>
<dbReference type="Proteomes" id="UP000426265">
    <property type="component" value="Unassembled WGS sequence"/>
</dbReference>
<reference evidence="2 3" key="1">
    <citation type="submission" date="2019-11" db="EMBL/GenBank/DDBJ databases">
        <authorList>
            <person name="Jiao W.-B."/>
            <person name="Schneeberger K."/>
        </authorList>
    </citation>
    <scope>NUCLEOTIDE SEQUENCE [LARGE SCALE GENOMIC DNA]</scope>
    <source>
        <strain evidence="3">cv. An-1</strain>
    </source>
</reference>
<proteinExistence type="predicted"/>
<dbReference type="EMBL" id="CACRSJ010000109">
    <property type="protein sequence ID" value="VYS63183.1"/>
    <property type="molecule type" value="Genomic_DNA"/>
</dbReference>
<name>A0A654FR50_ARATH</name>
<evidence type="ECO:0000313" key="2">
    <source>
        <dbReference type="EMBL" id="VYS63183.1"/>
    </source>
</evidence>
<organism evidence="2 3">
    <name type="scientific">Arabidopsis thaliana</name>
    <name type="common">Mouse-ear cress</name>
    <dbReference type="NCBI Taxonomy" id="3702"/>
    <lineage>
        <taxon>Eukaryota</taxon>
        <taxon>Viridiplantae</taxon>
        <taxon>Streptophyta</taxon>
        <taxon>Embryophyta</taxon>
        <taxon>Tracheophyta</taxon>
        <taxon>Spermatophyta</taxon>
        <taxon>Magnoliopsida</taxon>
        <taxon>eudicotyledons</taxon>
        <taxon>Gunneridae</taxon>
        <taxon>Pentapetalae</taxon>
        <taxon>rosids</taxon>
        <taxon>malvids</taxon>
        <taxon>Brassicales</taxon>
        <taxon>Brassicaceae</taxon>
        <taxon>Camelineae</taxon>
        <taxon>Arabidopsis</taxon>
    </lineage>
</organism>
<sequence>MVHPRFVFFAFLALSVLLADIEATKVMNEDSILSSNKGDSLCCNDHPEFGICQPQLMEKIVEGYLQRLKDIHAADHFRKHTVPELRKLTYRRETNTKDLQKWLNLLNDVDNILSNWRMIVEPY</sequence>